<accession>A0ACB8DWF9</accession>
<keyword evidence="2" id="KW-1185">Reference proteome</keyword>
<comment type="caution">
    <text evidence="1">The sequence shown here is derived from an EMBL/GenBank/DDBJ whole genome shotgun (WGS) entry which is preliminary data.</text>
</comment>
<dbReference type="EMBL" id="CM023470">
    <property type="protein sequence ID" value="KAH7978772.1"/>
    <property type="molecule type" value="Genomic_DNA"/>
</dbReference>
<evidence type="ECO:0000313" key="2">
    <source>
        <dbReference type="Proteomes" id="UP000821865"/>
    </source>
</evidence>
<proteinExistence type="predicted"/>
<dbReference type="Proteomes" id="UP000821865">
    <property type="component" value="Chromosome 1"/>
</dbReference>
<protein>
    <submittedName>
        <fullName evidence="1">Uncharacterized protein</fullName>
    </submittedName>
</protein>
<reference evidence="1" key="1">
    <citation type="submission" date="2020-05" db="EMBL/GenBank/DDBJ databases">
        <title>Large-scale comparative analyses of tick genomes elucidate their genetic diversity and vector capacities.</title>
        <authorList>
            <person name="Jia N."/>
            <person name="Wang J."/>
            <person name="Shi W."/>
            <person name="Du L."/>
            <person name="Sun Y."/>
            <person name="Zhan W."/>
            <person name="Jiang J."/>
            <person name="Wang Q."/>
            <person name="Zhang B."/>
            <person name="Ji P."/>
            <person name="Sakyi L.B."/>
            <person name="Cui X."/>
            <person name="Yuan T."/>
            <person name="Jiang B."/>
            <person name="Yang W."/>
            <person name="Lam T.T.-Y."/>
            <person name="Chang Q."/>
            <person name="Ding S."/>
            <person name="Wang X."/>
            <person name="Zhu J."/>
            <person name="Ruan X."/>
            <person name="Zhao L."/>
            <person name="Wei J."/>
            <person name="Que T."/>
            <person name="Du C."/>
            <person name="Cheng J."/>
            <person name="Dai P."/>
            <person name="Han X."/>
            <person name="Huang E."/>
            <person name="Gao Y."/>
            <person name="Liu J."/>
            <person name="Shao H."/>
            <person name="Ye R."/>
            <person name="Li L."/>
            <person name="Wei W."/>
            <person name="Wang X."/>
            <person name="Wang C."/>
            <person name="Yang T."/>
            <person name="Huo Q."/>
            <person name="Li W."/>
            <person name="Guo W."/>
            <person name="Chen H."/>
            <person name="Zhou L."/>
            <person name="Ni X."/>
            <person name="Tian J."/>
            <person name="Zhou Y."/>
            <person name="Sheng Y."/>
            <person name="Liu T."/>
            <person name="Pan Y."/>
            <person name="Xia L."/>
            <person name="Li J."/>
            <person name="Zhao F."/>
            <person name="Cao W."/>
        </authorList>
    </citation>
    <scope>NUCLEOTIDE SEQUENCE</scope>
    <source>
        <strain evidence="1">Dsil-2018</strain>
    </source>
</reference>
<sequence length="194" mass="21689">MSAKAVSSQVRQRETEMWRMAMDTKSTLQLYKACKTDIHREDFYDNSVGSSLLFEARAGALRTLAYRHHCDSTIASTMCRACGEEDECIEHLVLRCKKLPTLLPEDATLARTLGFRSPEDATSGNGDEFDLQSTVDEGVLEELECCQVAIGALLVDQYCDRDSTSETVHWSRHKKLWNPQTRCPLQAQAPGLGA</sequence>
<evidence type="ECO:0000313" key="1">
    <source>
        <dbReference type="EMBL" id="KAH7978772.1"/>
    </source>
</evidence>
<gene>
    <name evidence="1" type="ORF">HPB49_006707</name>
</gene>
<organism evidence="1 2">
    <name type="scientific">Dermacentor silvarum</name>
    <name type="common">Tick</name>
    <dbReference type="NCBI Taxonomy" id="543639"/>
    <lineage>
        <taxon>Eukaryota</taxon>
        <taxon>Metazoa</taxon>
        <taxon>Ecdysozoa</taxon>
        <taxon>Arthropoda</taxon>
        <taxon>Chelicerata</taxon>
        <taxon>Arachnida</taxon>
        <taxon>Acari</taxon>
        <taxon>Parasitiformes</taxon>
        <taxon>Ixodida</taxon>
        <taxon>Ixodoidea</taxon>
        <taxon>Ixodidae</taxon>
        <taxon>Rhipicephalinae</taxon>
        <taxon>Dermacentor</taxon>
    </lineage>
</organism>
<name>A0ACB8DWF9_DERSI</name>